<sequence length="80" mass="9426">MNMVKRFVLVCIPFFLTTILTACSDSNKEIYEIVTLNGEEYIFKSYHEEKYRREGFVYEITSTVKPDQLPVQDGQSNYFP</sequence>
<protein>
    <recommendedName>
        <fullName evidence="4">DUF1093 domain-containing protein</fullName>
    </recommendedName>
</protein>
<comment type="caution">
    <text evidence="2">The sequence shown here is derived from an EMBL/GenBank/DDBJ whole genome shotgun (WGS) entry which is preliminary data.</text>
</comment>
<dbReference type="Proteomes" id="UP001185012">
    <property type="component" value="Unassembled WGS sequence"/>
</dbReference>
<evidence type="ECO:0008006" key="4">
    <source>
        <dbReference type="Google" id="ProtNLM"/>
    </source>
</evidence>
<feature type="chain" id="PRO_5045212622" description="DUF1093 domain-containing protein" evidence="1">
    <location>
        <begin position="23"/>
        <end position="80"/>
    </location>
</feature>
<name>A0ABU1IQ75_9BACL</name>
<evidence type="ECO:0000256" key="1">
    <source>
        <dbReference type="SAM" id="SignalP"/>
    </source>
</evidence>
<evidence type="ECO:0000313" key="3">
    <source>
        <dbReference type="Proteomes" id="UP001185012"/>
    </source>
</evidence>
<keyword evidence="1" id="KW-0732">Signal</keyword>
<dbReference type="RefSeq" id="WP_309867595.1">
    <property type="nucleotide sequence ID" value="NZ_JAVDQG010000007.1"/>
</dbReference>
<proteinExistence type="predicted"/>
<dbReference type="EMBL" id="JAVDQG010000007">
    <property type="protein sequence ID" value="MDR6226961.1"/>
    <property type="molecule type" value="Genomic_DNA"/>
</dbReference>
<accession>A0ABU1IQ75</accession>
<feature type="signal peptide" evidence="1">
    <location>
        <begin position="1"/>
        <end position="22"/>
    </location>
</feature>
<gene>
    <name evidence="2" type="ORF">JOE21_002973</name>
</gene>
<evidence type="ECO:0000313" key="2">
    <source>
        <dbReference type="EMBL" id="MDR6226961.1"/>
    </source>
</evidence>
<dbReference type="PROSITE" id="PS51257">
    <property type="entry name" value="PROKAR_LIPOPROTEIN"/>
    <property type="match status" value="1"/>
</dbReference>
<organism evidence="2 3">
    <name type="scientific">Desmospora profundinema</name>
    <dbReference type="NCBI Taxonomy" id="1571184"/>
    <lineage>
        <taxon>Bacteria</taxon>
        <taxon>Bacillati</taxon>
        <taxon>Bacillota</taxon>
        <taxon>Bacilli</taxon>
        <taxon>Bacillales</taxon>
        <taxon>Thermoactinomycetaceae</taxon>
        <taxon>Desmospora</taxon>
    </lineage>
</organism>
<keyword evidence="3" id="KW-1185">Reference proteome</keyword>
<reference evidence="2 3" key="1">
    <citation type="submission" date="2023-07" db="EMBL/GenBank/DDBJ databases">
        <title>Genomic Encyclopedia of Type Strains, Phase IV (KMG-IV): sequencing the most valuable type-strain genomes for metagenomic binning, comparative biology and taxonomic classification.</title>
        <authorList>
            <person name="Goeker M."/>
        </authorList>
    </citation>
    <scope>NUCLEOTIDE SEQUENCE [LARGE SCALE GENOMIC DNA]</scope>
    <source>
        <strain evidence="2 3">DSM 45903</strain>
    </source>
</reference>